<keyword evidence="6" id="KW-0464">Manganese</keyword>
<evidence type="ECO:0000313" key="9">
    <source>
        <dbReference type="Proteomes" id="UP000811844"/>
    </source>
</evidence>
<dbReference type="NCBIfam" id="NF007980">
    <property type="entry name" value="PRK10707.1"/>
    <property type="match status" value="1"/>
</dbReference>
<accession>A0ABS5I520</accession>
<dbReference type="InterPro" id="IPR000086">
    <property type="entry name" value="NUDIX_hydrolase_dom"/>
</dbReference>
<evidence type="ECO:0000256" key="1">
    <source>
        <dbReference type="ARBA" id="ARBA00001936"/>
    </source>
</evidence>
<dbReference type="RefSeq" id="WP_153665206.1">
    <property type="nucleotide sequence ID" value="NZ_JAAIKR010000014.1"/>
</dbReference>
<gene>
    <name evidence="8" type="ORF">G3R48_13585</name>
</gene>
<keyword evidence="5" id="KW-0460">Magnesium</keyword>
<dbReference type="SUPFAM" id="SSF55811">
    <property type="entry name" value="Nudix"/>
    <property type="match status" value="1"/>
</dbReference>
<comment type="caution">
    <text evidence="8">The sequence shown here is derived from an EMBL/GenBank/DDBJ whole genome shotgun (WGS) entry which is preliminary data.</text>
</comment>
<proteinExistence type="predicted"/>
<reference evidence="8 9" key="1">
    <citation type="submission" date="2020-02" db="EMBL/GenBank/DDBJ databases">
        <title>Shewanella WXL01 sp. nov., a marine bacterium isolated from green algae in Luhuitou Fringing Reef (Northern South China Sea).</title>
        <authorList>
            <person name="Wang X."/>
        </authorList>
    </citation>
    <scope>NUCLEOTIDE SEQUENCE [LARGE SCALE GENOMIC DNA]</scope>
    <source>
        <strain evidence="8 9">MCCC 1A01895</strain>
    </source>
</reference>
<protein>
    <submittedName>
        <fullName evidence="8">CoA pyrophosphatase</fullName>
    </submittedName>
</protein>
<evidence type="ECO:0000256" key="2">
    <source>
        <dbReference type="ARBA" id="ARBA00001946"/>
    </source>
</evidence>
<evidence type="ECO:0000313" key="8">
    <source>
        <dbReference type="EMBL" id="MBR9729006.1"/>
    </source>
</evidence>
<feature type="domain" description="Nudix hydrolase" evidence="7">
    <location>
        <begin position="28"/>
        <end position="160"/>
    </location>
</feature>
<name>A0ABS5I520_9GAMM</name>
<keyword evidence="9" id="KW-1185">Reference proteome</keyword>
<dbReference type="Pfam" id="PF00293">
    <property type="entry name" value="NUDIX"/>
    <property type="match status" value="1"/>
</dbReference>
<dbReference type="EMBL" id="JAAIKR010000014">
    <property type="protein sequence ID" value="MBR9729006.1"/>
    <property type="molecule type" value="Genomic_DNA"/>
</dbReference>
<dbReference type="CDD" id="cd03426">
    <property type="entry name" value="NUDIX_CoAse_Nudt7"/>
    <property type="match status" value="1"/>
</dbReference>
<dbReference type="PANTHER" id="PTHR12992:SF11">
    <property type="entry name" value="MITOCHONDRIAL COENZYME A DIPHOSPHATASE NUDT8"/>
    <property type="match status" value="1"/>
</dbReference>
<evidence type="ECO:0000256" key="4">
    <source>
        <dbReference type="ARBA" id="ARBA00022801"/>
    </source>
</evidence>
<comment type="cofactor">
    <cofactor evidence="1">
        <name>Mn(2+)</name>
        <dbReference type="ChEBI" id="CHEBI:29035"/>
    </cofactor>
</comment>
<dbReference type="PANTHER" id="PTHR12992">
    <property type="entry name" value="NUDIX HYDROLASE"/>
    <property type="match status" value="1"/>
</dbReference>
<evidence type="ECO:0000256" key="5">
    <source>
        <dbReference type="ARBA" id="ARBA00022842"/>
    </source>
</evidence>
<dbReference type="InterPro" id="IPR015797">
    <property type="entry name" value="NUDIX_hydrolase-like_dom_sf"/>
</dbReference>
<evidence type="ECO:0000256" key="3">
    <source>
        <dbReference type="ARBA" id="ARBA00022723"/>
    </source>
</evidence>
<sequence length="192" mass="21796">MDQKLFRSRFNFHQICHHISSAPRSALTRKAAVLIAVMEKDNQLQLILTQRPLHLRHHPGQISFPGGKVEADDPNLIATALREADEEIGLVDSNVDVLGAFPAHYTFTGFEVTPVVAMVKHPFELRLDSNEVADCFTAPLDYFIEKSNRHTVEFNRQGKAYTVHVMPYQDKFIWGVTAAIIDLLCRHLHVKN</sequence>
<evidence type="ECO:0000259" key="7">
    <source>
        <dbReference type="PROSITE" id="PS51462"/>
    </source>
</evidence>
<organism evidence="8 9">
    <name type="scientific">Shewanella intestini</name>
    <dbReference type="NCBI Taxonomy" id="2017544"/>
    <lineage>
        <taxon>Bacteria</taxon>
        <taxon>Pseudomonadati</taxon>
        <taxon>Pseudomonadota</taxon>
        <taxon>Gammaproteobacteria</taxon>
        <taxon>Alteromonadales</taxon>
        <taxon>Shewanellaceae</taxon>
        <taxon>Shewanella</taxon>
    </lineage>
</organism>
<dbReference type="InterPro" id="IPR045121">
    <property type="entry name" value="CoAse"/>
</dbReference>
<comment type="cofactor">
    <cofactor evidence="2">
        <name>Mg(2+)</name>
        <dbReference type="ChEBI" id="CHEBI:18420"/>
    </cofactor>
</comment>
<dbReference type="PROSITE" id="PS51462">
    <property type="entry name" value="NUDIX"/>
    <property type="match status" value="1"/>
</dbReference>
<keyword evidence="4" id="KW-0378">Hydrolase</keyword>
<evidence type="ECO:0000256" key="6">
    <source>
        <dbReference type="ARBA" id="ARBA00023211"/>
    </source>
</evidence>
<keyword evidence="3" id="KW-0479">Metal-binding</keyword>
<dbReference type="Gene3D" id="3.90.79.10">
    <property type="entry name" value="Nucleoside Triphosphate Pyrophosphohydrolase"/>
    <property type="match status" value="1"/>
</dbReference>
<dbReference type="Proteomes" id="UP000811844">
    <property type="component" value="Unassembled WGS sequence"/>
</dbReference>